<evidence type="ECO:0000313" key="5">
    <source>
        <dbReference type="EMBL" id="MEM5426113.1"/>
    </source>
</evidence>
<evidence type="ECO:0000259" key="4">
    <source>
        <dbReference type="Pfam" id="PF00263"/>
    </source>
</evidence>
<proteinExistence type="inferred from homology"/>
<accession>A0ABU9S2R7</accession>
<comment type="caution">
    <text evidence="5">The sequence shown here is derived from an EMBL/GenBank/DDBJ whole genome shotgun (WGS) entry which is preliminary data.</text>
</comment>
<dbReference type="PRINTS" id="PR01032">
    <property type="entry name" value="PHAGEIV"/>
</dbReference>
<evidence type="ECO:0000313" key="6">
    <source>
        <dbReference type="Proteomes" id="UP001489897"/>
    </source>
</evidence>
<feature type="region of interest" description="Disordered" evidence="2">
    <location>
        <begin position="459"/>
        <end position="482"/>
    </location>
</feature>
<dbReference type="InterPro" id="IPR050810">
    <property type="entry name" value="Bact_Secretion_Sys_Channel"/>
</dbReference>
<evidence type="ECO:0000256" key="2">
    <source>
        <dbReference type="SAM" id="MobiDB-lite"/>
    </source>
</evidence>
<dbReference type="EMBL" id="JAYMRV010000014">
    <property type="protein sequence ID" value="MEM5426113.1"/>
    <property type="molecule type" value="Genomic_DNA"/>
</dbReference>
<comment type="similarity">
    <text evidence="1">Belongs to the bacterial secretin family.</text>
</comment>
<evidence type="ECO:0000256" key="3">
    <source>
        <dbReference type="SAM" id="SignalP"/>
    </source>
</evidence>
<evidence type="ECO:0000256" key="1">
    <source>
        <dbReference type="RuleBase" id="RU004003"/>
    </source>
</evidence>
<dbReference type="PANTHER" id="PTHR30332:SF17">
    <property type="entry name" value="TYPE IV PILIATION SYSTEM PROTEIN DR_0774-RELATED"/>
    <property type="match status" value="1"/>
</dbReference>
<reference evidence="5 6" key="1">
    <citation type="submission" date="2024-01" db="EMBL/GenBank/DDBJ databases">
        <title>The diversity of rhizobia nodulating Mimosa spp. in eleven states of Brazil covering several biomes is determined by host plant, location, and edaphic factors.</title>
        <authorList>
            <person name="Rouws L."/>
            <person name="Barauna A."/>
            <person name="Beukes C."/>
            <person name="De Faria S.M."/>
            <person name="Gross E."/>
            <person name="Dos Reis Junior F.B."/>
            <person name="Simon M."/>
            <person name="Maluk M."/>
            <person name="Odee D.W."/>
            <person name="Kenicer G."/>
            <person name="Young J.P.W."/>
            <person name="Reis V.M."/>
            <person name="Zilli J."/>
            <person name="James E.K."/>
        </authorList>
    </citation>
    <scope>NUCLEOTIDE SEQUENCE [LARGE SCALE GENOMIC DNA]</scope>
    <source>
        <strain evidence="5 6">JPY167</strain>
    </source>
</reference>
<dbReference type="RefSeq" id="WP_342949848.1">
    <property type="nucleotide sequence ID" value="NZ_JAYMRV010000014.1"/>
</dbReference>
<organism evidence="5 6">
    <name type="scientific">Paraburkholderia ferrariae</name>
    <dbReference type="NCBI Taxonomy" id="386056"/>
    <lineage>
        <taxon>Bacteria</taxon>
        <taxon>Pseudomonadati</taxon>
        <taxon>Pseudomonadota</taxon>
        <taxon>Betaproteobacteria</taxon>
        <taxon>Burkholderiales</taxon>
        <taxon>Burkholderiaceae</taxon>
        <taxon>Paraburkholderia</taxon>
    </lineage>
</organism>
<name>A0ABU9S2R7_9BURK</name>
<dbReference type="Proteomes" id="UP001489897">
    <property type="component" value="Unassembled WGS sequence"/>
</dbReference>
<keyword evidence="3" id="KW-0732">Signal</keyword>
<feature type="signal peptide" evidence="3">
    <location>
        <begin position="1"/>
        <end position="17"/>
    </location>
</feature>
<feature type="compositionally biased region" description="Low complexity" evidence="2">
    <location>
        <begin position="459"/>
        <end position="468"/>
    </location>
</feature>
<sequence>MKRLVWLLMLVSLRTNAAASESPPPLPSLPGLSAPLPAEAAPVSPGGAMAAIAPLRVGSTKKVDLRFVNVAQVVDFIYAEMLPTQYVISPDVLADQRVVSFRFDRTKGDIREAMSGFLDSLGFAVETRGGVDYVFKRKQEKDADDAPAREVYVYAPKYRSADYLSRLVQPLFSGQFTTNRPISTQVGDRSKGDAPMHSAAALVDQSSDTMVFLGTAKEISLLKTVLPKVDVAAGEVAIRAWVYEVSTENDKDSGFQLAASILGGRLGISIGTGTIDSNANALRIKTGALDAAIAALDADSRFHVVTSPNLRVASGKHGRLNVGQSVPVVGSVSYPGAAGQAVQSVQYEDAGVIFDVAPTVKGDVTDADVTIEISDFQKTTTGVNNSPTKNTRKFETSMTLKDGDVIVTGGLSSTKESDTRSGIAFLPAFMDGRSATTSRSDIVLVLQISKVGGLVAPTTADQATTPAPMSGLGGADRVAARP</sequence>
<dbReference type="InterPro" id="IPR004846">
    <property type="entry name" value="T2SS/T3SS_dom"/>
</dbReference>
<gene>
    <name evidence="5" type="ORF">VSR73_34345</name>
</gene>
<keyword evidence="6" id="KW-1185">Reference proteome</keyword>
<dbReference type="PANTHER" id="PTHR30332">
    <property type="entry name" value="PROBABLE GENERAL SECRETION PATHWAY PROTEIN D"/>
    <property type="match status" value="1"/>
</dbReference>
<feature type="domain" description="Type II/III secretion system secretin-like" evidence="4">
    <location>
        <begin position="295"/>
        <end position="426"/>
    </location>
</feature>
<feature type="chain" id="PRO_5047496771" evidence="3">
    <location>
        <begin position="18"/>
        <end position="482"/>
    </location>
</feature>
<dbReference type="Pfam" id="PF00263">
    <property type="entry name" value="Secretin"/>
    <property type="match status" value="1"/>
</dbReference>
<protein>
    <submittedName>
        <fullName evidence="5">Type II secretory pathway protein</fullName>
    </submittedName>
</protein>